<evidence type="ECO:0000256" key="3">
    <source>
        <dbReference type="ARBA" id="ARBA00023002"/>
    </source>
</evidence>
<keyword evidence="2" id="KW-0521">NADP</keyword>
<keyword evidence="5" id="KW-1185">Reference proteome</keyword>
<proteinExistence type="inferred from homology"/>
<reference evidence="4 5" key="1">
    <citation type="journal article" date="2015" name="Genome Announc.">
        <title>Complete Genome Sequence of Steroid-Transforming Nocardioides simplex VKM Ac-2033D.</title>
        <authorList>
            <person name="Shtratnikova V.Y."/>
            <person name="Schelkunov M.I."/>
            <person name="Pekov Y.A."/>
            <person name="Fokina V.V."/>
            <person name="Logacheva M.D."/>
            <person name="Sokolov S.L."/>
            <person name="Bragin E.Y."/>
            <person name="Ashapkin V.V."/>
            <person name="Donova M.V."/>
        </authorList>
    </citation>
    <scope>NUCLEOTIDE SEQUENCE [LARGE SCALE GENOMIC DNA]</scope>
    <source>
        <strain evidence="4 5">VKM Ac-2033D</strain>
    </source>
</reference>
<evidence type="ECO:0000313" key="5">
    <source>
        <dbReference type="Proteomes" id="UP000030300"/>
    </source>
</evidence>
<dbReference type="Proteomes" id="UP000030300">
    <property type="component" value="Chromosome"/>
</dbReference>
<dbReference type="KEGG" id="psim:KR76_05160"/>
<dbReference type="Gene3D" id="3.40.605.10">
    <property type="entry name" value="Aldehyde Dehydrogenase, Chain A, domain 1"/>
    <property type="match status" value="1"/>
</dbReference>
<dbReference type="EMBL" id="CP009896">
    <property type="protein sequence ID" value="AIY16296.1"/>
    <property type="molecule type" value="Genomic_DNA"/>
</dbReference>
<dbReference type="FunFam" id="3.40.605.10:FF:000012">
    <property type="entry name" value="NAD-dependent succinate-semialdehyde dehydrogenase"/>
    <property type="match status" value="1"/>
</dbReference>
<name>A0A0A1DG38_NOCSI</name>
<dbReference type="InterPro" id="IPR016163">
    <property type="entry name" value="Ald_DH_C"/>
</dbReference>
<dbReference type="PANTHER" id="PTHR43217:SF2">
    <property type="entry name" value="SUCCINATE-SEMIALDEHYDE DEHYDROGENASE [NADP(+)]"/>
    <property type="match status" value="1"/>
</dbReference>
<dbReference type="InterPro" id="IPR016162">
    <property type="entry name" value="Ald_DH_N"/>
</dbReference>
<dbReference type="PANTHER" id="PTHR43217">
    <property type="entry name" value="SUCCINATE SEMIALDEHYDE DEHYDROGENASE [NAD(P)+] SAD"/>
    <property type="match status" value="1"/>
</dbReference>
<dbReference type="GO" id="GO:0004777">
    <property type="term" value="F:succinate-semialdehyde dehydrogenase (NAD+) activity"/>
    <property type="evidence" value="ECO:0007669"/>
    <property type="project" value="TreeGrafter"/>
</dbReference>
<dbReference type="SUPFAM" id="SSF53720">
    <property type="entry name" value="ALDH-like"/>
    <property type="match status" value="1"/>
</dbReference>
<accession>A0A0A1DG38</accession>
<dbReference type="OrthoDB" id="6882680at2"/>
<dbReference type="eggNOG" id="COG1012">
    <property type="taxonomic scope" value="Bacteria"/>
</dbReference>
<protein>
    <submittedName>
        <fullName evidence="4">Aldehyde dehydrogenase</fullName>
        <ecNumber evidence="4">1.2.1.3</ecNumber>
    </submittedName>
</protein>
<dbReference type="GO" id="GO:0004029">
    <property type="term" value="F:aldehyde dehydrogenase (NAD+) activity"/>
    <property type="evidence" value="ECO:0007669"/>
    <property type="project" value="UniProtKB-EC"/>
</dbReference>
<dbReference type="RefSeq" id="WP_038677085.1">
    <property type="nucleotide sequence ID" value="NZ_BJMC01000003.1"/>
</dbReference>
<gene>
    <name evidence="4" type="ORF">KR76_05160</name>
</gene>
<dbReference type="Pfam" id="PF00171">
    <property type="entry name" value="Aldedh"/>
    <property type="match status" value="1"/>
</dbReference>
<dbReference type="AlphaFoldDB" id="A0A0A1DG38"/>
<dbReference type="Gene3D" id="3.40.309.10">
    <property type="entry name" value="Aldehyde Dehydrogenase, Chain A, domain 2"/>
    <property type="match status" value="1"/>
</dbReference>
<dbReference type="InterPro" id="IPR047110">
    <property type="entry name" value="GABD/Sad-like"/>
</dbReference>
<comment type="similarity">
    <text evidence="1">Belongs to the aldehyde dehydrogenase family.</text>
</comment>
<dbReference type="InterPro" id="IPR015590">
    <property type="entry name" value="Aldehyde_DH_dom"/>
</dbReference>
<keyword evidence="3 4" id="KW-0560">Oxidoreductase</keyword>
<sequence>MTGYQVTDPRTGEVLASYPSTPWTDAEKLIGEADAAYQDWRGLPAEDRAAILLRAAHLLRERSDELAAHASLEMGKPVASAAGEVGVVADIFEYYATAGPAMLATEAFTPMSGGAAEVRTEPVGLVLGVMPWNYPYYQLARLLAPNLLLGNAVMIKPAPACPRSAAALADVLREAGVPEHVSSVVLLDDADVARAIADPRVRGVSFTGSERVGRIIGETAGRHLKKAVLELGGSDPLLVLDTADAAATARTAYGSRLANMGQACNSPKRMIVTADAYDDFVAELVRLADAHAADPDLAPLASRAAAEQVGAQITRAVAQGATLHTGGLLSDVGAYVTPAVLTGVTPAMDLFTEEVFGPVLVVFRAETVDEAVDLANASPYGLGAAVFTADEQRAADVADRLDVGMVFVNCVEDSEPDLPFGGVKQSGFGRELGALGLLEFCNHKLVRRAAVS</sequence>
<dbReference type="STRING" id="2045.KR76_05160"/>
<evidence type="ECO:0000313" key="4">
    <source>
        <dbReference type="EMBL" id="AIY16296.1"/>
    </source>
</evidence>
<dbReference type="GeneID" id="96608338"/>
<evidence type="ECO:0000256" key="1">
    <source>
        <dbReference type="ARBA" id="ARBA00009986"/>
    </source>
</evidence>
<dbReference type="HOGENOM" id="CLU_005391_1_0_11"/>
<evidence type="ECO:0000256" key="2">
    <source>
        <dbReference type="ARBA" id="ARBA00022857"/>
    </source>
</evidence>
<organism evidence="4 5">
    <name type="scientific">Nocardioides simplex</name>
    <name type="common">Arthrobacter simplex</name>
    <dbReference type="NCBI Taxonomy" id="2045"/>
    <lineage>
        <taxon>Bacteria</taxon>
        <taxon>Bacillati</taxon>
        <taxon>Actinomycetota</taxon>
        <taxon>Actinomycetes</taxon>
        <taxon>Propionibacteriales</taxon>
        <taxon>Nocardioidaceae</taxon>
        <taxon>Pimelobacter</taxon>
    </lineage>
</organism>
<dbReference type="InterPro" id="IPR016161">
    <property type="entry name" value="Ald_DH/histidinol_DH"/>
</dbReference>
<dbReference type="EC" id="1.2.1.3" evidence="4"/>